<evidence type="ECO:0000313" key="2">
    <source>
        <dbReference type="EMBL" id="KAK5793995.1"/>
    </source>
</evidence>
<dbReference type="Proteomes" id="UP001358586">
    <property type="component" value="Chromosome 10"/>
</dbReference>
<comment type="caution">
    <text evidence="2">The sequence shown here is derived from an EMBL/GenBank/DDBJ whole genome shotgun (WGS) entry which is preliminary data.</text>
</comment>
<evidence type="ECO:0000256" key="1">
    <source>
        <dbReference type="SAM" id="MobiDB-lite"/>
    </source>
</evidence>
<protein>
    <submittedName>
        <fullName evidence="2">Uncharacterized protein</fullName>
    </submittedName>
</protein>
<dbReference type="EMBL" id="JARKNE010000010">
    <property type="protein sequence ID" value="KAK5793995.1"/>
    <property type="molecule type" value="Genomic_DNA"/>
</dbReference>
<proteinExistence type="predicted"/>
<gene>
    <name evidence="2" type="ORF">PVK06_035183</name>
</gene>
<evidence type="ECO:0000313" key="3">
    <source>
        <dbReference type="Proteomes" id="UP001358586"/>
    </source>
</evidence>
<feature type="compositionally biased region" description="Acidic residues" evidence="1">
    <location>
        <begin position="21"/>
        <end position="47"/>
    </location>
</feature>
<sequence length="92" mass="10599">MPEAPPNRYLPMPFFGQADDKEWEEDEEGKSEYEDGEEELANDEDFDDVFRPEQPSIGGVKICTPSRTYPTSYEDMRATAPDMSQEKDPMIE</sequence>
<accession>A0ABR0NG60</accession>
<keyword evidence="3" id="KW-1185">Reference proteome</keyword>
<reference evidence="2 3" key="1">
    <citation type="submission" date="2023-03" db="EMBL/GenBank/DDBJ databases">
        <title>WGS of Gossypium arboreum.</title>
        <authorList>
            <person name="Yu D."/>
        </authorList>
    </citation>
    <scope>NUCLEOTIDE SEQUENCE [LARGE SCALE GENOMIC DNA]</scope>
    <source>
        <tissue evidence="2">Leaf</tissue>
    </source>
</reference>
<feature type="region of interest" description="Disordered" evidence="1">
    <location>
        <begin position="1"/>
        <end position="92"/>
    </location>
</feature>
<name>A0ABR0NG60_GOSAR</name>
<organism evidence="2 3">
    <name type="scientific">Gossypium arboreum</name>
    <name type="common">Tree cotton</name>
    <name type="synonym">Gossypium nanking</name>
    <dbReference type="NCBI Taxonomy" id="29729"/>
    <lineage>
        <taxon>Eukaryota</taxon>
        <taxon>Viridiplantae</taxon>
        <taxon>Streptophyta</taxon>
        <taxon>Embryophyta</taxon>
        <taxon>Tracheophyta</taxon>
        <taxon>Spermatophyta</taxon>
        <taxon>Magnoliopsida</taxon>
        <taxon>eudicotyledons</taxon>
        <taxon>Gunneridae</taxon>
        <taxon>Pentapetalae</taxon>
        <taxon>rosids</taxon>
        <taxon>malvids</taxon>
        <taxon>Malvales</taxon>
        <taxon>Malvaceae</taxon>
        <taxon>Malvoideae</taxon>
        <taxon>Gossypium</taxon>
    </lineage>
</organism>